<dbReference type="OrthoDB" id="145388at2"/>
<organism evidence="7 8">
    <name type="scientific">Ferrovibrio terrae</name>
    <dbReference type="NCBI Taxonomy" id="2594003"/>
    <lineage>
        <taxon>Bacteria</taxon>
        <taxon>Pseudomonadati</taxon>
        <taxon>Pseudomonadota</taxon>
        <taxon>Alphaproteobacteria</taxon>
        <taxon>Rhodospirillales</taxon>
        <taxon>Rhodospirillaceae</taxon>
        <taxon>Ferrovibrio</taxon>
    </lineage>
</organism>
<feature type="transmembrane region" description="Helical" evidence="6">
    <location>
        <begin position="280"/>
        <end position="300"/>
    </location>
</feature>
<dbReference type="RefSeq" id="WP_144257971.1">
    <property type="nucleotide sequence ID" value="NZ_CP041636.1"/>
</dbReference>
<evidence type="ECO:0000256" key="4">
    <source>
        <dbReference type="ARBA" id="ARBA00022989"/>
    </source>
</evidence>
<keyword evidence="5 6" id="KW-0472">Membrane</keyword>
<comment type="subcellular location">
    <subcellularLocation>
        <location evidence="1">Cell membrane</location>
        <topology evidence="1">Multi-pass membrane protein</topology>
    </subcellularLocation>
</comment>
<proteinExistence type="predicted"/>
<dbReference type="AlphaFoldDB" id="A0A516H5I0"/>
<dbReference type="PANTHER" id="PTHR23513">
    <property type="entry name" value="INTEGRAL MEMBRANE EFFLUX PROTEIN-RELATED"/>
    <property type="match status" value="1"/>
</dbReference>
<feature type="transmembrane region" description="Helical" evidence="6">
    <location>
        <begin position="164"/>
        <end position="182"/>
    </location>
</feature>
<gene>
    <name evidence="7" type="ORF">FNB15_17610</name>
</gene>
<feature type="transmembrane region" description="Helical" evidence="6">
    <location>
        <begin position="247"/>
        <end position="268"/>
    </location>
</feature>
<dbReference type="EMBL" id="CP041636">
    <property type="protein sequence ID" value="QDO98975.1"/>
    <property type="molecule type" value="Genomic_DNA"/>
</dbReference>
<feature type="transmembrane region" description="Helical" evidence="6">
    <location>
        <begin position="306"/>
        <end position="325"/>
    </location>
</feature>
<feature type="transmembrane region" description="Helical" evidence="6">
    <location>
        <begin position="77"/>
        <end position="96"/>
    </location>
</feature>
<feature type="transmembrane region" description="Helical" evidence="6">
    <location>
        <begin position="45"/>
        <end position="65"/>
    </location>
</feature>
<evidence type="ECO:0000313" key="7">
    <source>
        <dbReference type="EMBL" id="QDO98975.1"/>
    </source>
</evidence>
<accession>A0A516H5I0</accession>
<dbReference type="InterPro" id="IPR036259">
    <property type="entry name" value="MFS_trans_sf"/>
</dbReference>
<protein>
    <submittedName>
        <fullName evidence="7">MFS transporter</fullName>
    </submittedName>
</protein>
<dbReference type="GO" id="GO:0022857">
    <property type="term" value="F:transmembrane transporter activity"/>
    <property type="evidence" value="ECO:0007669"/>
    <property type="project" value="InterPro"/>
</dbReference>
<feature type="transmembrane region" description="Helical" evidence="6">
    <location>
        <begin position="21"/>
        <end position="39"/>
    </location>
</feature>
<sequence length="413" mass="42768">MPINPLNRLSFANLAANGAEQLAMAAIPLMAALTLGATAETMGALSAVQTLPFLLFSLVAGIWADRMPRHLLMAGSEAGRALLLVLVPVLAFAGWLDLVSLGLLGFALSACTVMFNVAAQAYLPAIVAREGLPAANAKIEFTRAAAVFLGPGIAGAIAGWTSPAWALAVSAVTSAMAVLLMLSPGMRRDLPVTARPPIRRALAEGLVVVWRHPLLRAIAGCAMAWNFSWFVLMAVFVLFAVNTLGLTPAQVGIALGAQGLGMLLAALAAPTIHARLRLGIMIILGPATSLFAALAIGASTMLRDDAAFAMLLTGFFLFGFGPMLWTIGQTSLRQAIVPLRLIGRVSAIQQVATLGMRPLGALVGGVVGERFGLEAAIWLAVAGYGVQLAVILLSQMPALTALPPAMEEEGVAA</sequence>
<keyword evidence="2" id="KW-1003">Cell membrane</keyword>
<feature type="transmembrane region" description="Helical" evidence="6">
    <location>
        <begin position="375"/>
        <end position="393"/>
    </location>
</feature>
<dbReference type="KEGG" id="fer:FNB15_17610"/>
<evidence type="ECO:0000256" key="3">
    <source>
        <dbReference type="ARBA" id="ARBA00022692"/>
    </source>
</evidence>
<dbReference type="SUPFAM" id="SSF103473">
    <property type="entry name" value="MFS general substrate transporter"/>
    <property type="match status" value="1"/>
</dbReference>
<keyword evidence="3 6" id="KW-0812">Transmembrane</keyword>
<feature type="transmembrane region" description="Helical" evidence="6">
    <location>
        <begin position="140"/>
        <end position="158"/>
    </location>
</feature>
<evidence type="ECO:0000256" key="5">
    <source>
        <dbReference type="ARBA" id="ARBA00023136"/>
    </source>
</evidence>
<evidence type="ECO:0000313" key="8">
    <source>
        <dbReference type="Proteomes" id="UP000317496"/>
    </source>
</evidence>
<dbReference type="Gene3D" id="1.20.1250.20">
    <property type="entry name" value="MFS general substrate transporter like domains"/>
    <property type="match status" value="1"/>
</dbReference>
<dbReference type="GO" id="GO:0005886">
    <property type="term" value="C:plasma membrane"/>
    <property type="evidence" value="ECO:0007669"/>
    <property type="project" value="UniProtKB-SubCell"/>
</dbReference>
<dbReference type="InterPro" id="IPR011701">
    <property type="entry name" value="MFS"/>
</dbReference>
<name>A0A516H5I0_9PROT</name>
<evidence type="ECO:0000256" key="1">
    <source>
        <dbReference type="ARBA" id="ARBA00004651"/>
    </source>
</evidence>
<keyword evidence="8" id="KW-1185">Reference proteome</keyword>
<feature type="transmembrane region" description="Helical" evidence="6">
    <location>
        <begin position="102"/>
        <end position="128"/>
    </location>
</feature>
<reference evidence="7 8" key="1">
    <citation type="submission" date="2019-07" db="EMBL/GenBank/DDBJ databases">
        <title>Genome sequencing for Ferrovibrio sp. K5.</title>
        <authorList>
            <person name="Park S.-J."/>
        </authorList>
    </citation>
    <scope>NUCLEOTIDE SEQUENCE [LARGE SCALE GENOMIC DNA]</scope>
    <source>
        <strain evidence="7 8">K5</strain>
    </source>
</reference>
<dbReference type="CDD" id="cd06173">
    <property type="entry name" value="MFS_MefA_like"/>
    <property type="match status" value="1"/>
</dbReference>
<evidence type="ECO:0000256" key="2">
    <source>
        <dbReference type="ARBA" id="ARBA00022475"/>
    </source>
</evidence>
<evidence type="ECO:0000256" key="6">
    <source>
        <dbReference type="SAM" id="Phobius"/>
    </source>
</evidence>
<dbReference type="PANTHER" id="PTHR23513:SF6">
    <property type="entry name" value="MAJOR FACILITATOR SUPERFAMILY ASSOCIATED DOMAIN-CONTAINING PROTEIN"/>
    <property type="match status" value="1"/>
</dbReference>
<dbReference type="Proteomes" id="UP000317496">
    <property type="component" value="Chromosome"/>
</dbReference>
<feature type="transmembrane region" description="Helical" evidence="6">
    <location>
        <begin position="217"/>
        <end position="241"/>
    </location>
</feature>
<dbReference type="Pfam" id="PF07690">
    <property type="entry name" value="MFS_1"/>
    <property type="match status" value="1"/>
</dbReference>
<keyword evidence="4 6" id="KW-1133">Transmembrane helix</keyword>